<protein>
    <submittedName>
        <fullName evidence="2">Uncharacterized protein</fullName>
    </submittedName>
</protein>
<dbReference type="SUPFAM" id="SSF52047">
    <property type="entry name" value="RNI-like"/>
    <property type="match status" value="1"/>
</dbReference>
<dbReference type="InterPro" id="IPR032675">
    <property type="entry name" value="LRR_dom_sf"/>
</dbReference>
<organism evidence="2">
    <name type="scientific">Triticum urartu</name>
    <name type="common">Red wild einkorn</name>
    <name type="synonym">Crithodium urartu</name>
    <dbReference type="NCBI Taxonomy" id="4572"/>
    <lineage>
        <taxon>Eukaryota</taxon>
        <taxon>Viridiplantae</taxon>
        <taxon>Streptophyta</taxon>
        <taxon>Embryophyta</taxon>
        <taxon>Tracheophyta</taxon>
        <taxon>Spermatophyta</taxon>
        <taxon>Magnoliopsida</taxon>
        <taxon>Liliopsida</taxon>
        <taxon>Poales</taxon>
        <taxon>Poaceae</taxon>
        <taxon>BOP clade</taxon>
        <taxon>Pooideae</taxon>
        <taxon>Triticodae</taxon>
        <taxon>Triticeae</taxon>
        <taxon>Triticinae</taxon>
        <taxon>Triticum</taxon>
    </lineage>
</organism>
<sequence>MPECASPARERERRGYGEGEARPPLLASGPASGRDRTAWGRPALMWWFSAIHSPPSLKDVTIAYCGGLTSLQSRSGELPSLKNLTVISCKTLSSLPDGPQAYSSLRYLEIRCCPGMKTLPVSLQQRLGSIPEKNISARFCEDAPKEHLSWKQKAWKYVSCRDLDAQTTNEEDYSDYGCSQDTPSPRYLVSEVTDEEEEDATLGYDGTDTAADASLSFRVICLAKYQTQLVLFVFSSSGPLAQQWHTTVFEGWSALIAETSQGDDMRSATAFGKRYYVHGCFCWAIPGINKLLMLDIATMDFSSINLPPSTWYNSQVAFVEARDGRLGMLILSNNRLLYTILVGIGDDPKQWQMWDVGTLRPDCCYYFIGAAGGYLLLQEYPDDPYEMPGTDCFSLNLQTMQLERFCRKEFMMLLQGHLYVGFPPSLSPPTI</sequence>
<name>M7YBT6_TRIUA</name>
<feature type="compositionally biased region" description="Basic and acidic residues" evidence="1">
    <location>
        <begin position="8"/>
        <end position="21"/>
    </location>
</feature>
<dbReference type="PANTHER" id="PTHR31264">
    <property type="entry name" value="OS07G0554500 PROTEIN-RELATED"/>
    <property type="match status" value="1"/>
</dbReference>
<reference evidence="2" key="1">
    <citation type="journal article" date="2013" name="Nature">
        <title>Draft genome of the wheat A-genome progenitor Triticum urartu.</title>
        <authorList>
            <person name="Ling H.Q."/>
            <person name="Zhao S."/>
            <person name="Liu D."/>
            <person name="Wang J."/>
            <person name="Sun H."/>
            <person name="Zhang C."/>
            <person name="Fan H."/>
            <person name="Li D."/>
            <person name="Dong L."/>
            <person name="Tao Y."/>
            <person name="Gao C."/>
            <person name="Wu H."/>
            <person name="Li Y."/>
            <person name="Cui Y."/>
            <person name="Guo X."/>
            <person name="Zheng S."/>
            <person name="Wang B."/>
            <person name="Yu K."/>
            <person name="Liang Q."/>
            <person name="Yang W."/>
            <person name="Lou X."/>
            <person name="Chen J."/>
            <person name="Feng M."/>
            <person name="Jian J."/>
            <person name="Zhang X."/>
            <person name="Luo G."/>
            <person name="Jiang Y."/>
            <person name="Liu J."/>
            <person name="Wang Z."/>
            <person name="Sha Y."/>
            <person name="Zhang B."/>
            <person name="Wu H."/>
            <person name="Tang D."/>
            <person name="Shen Q."/>
            <person name="Xue P."/>
            <person name="Zou S."/>
            <person name="Wang X."/>
            <person name="Liu X."/>
            <person name="Wang F."/>
            <person name="Yang Y."/>
            <person name="An X."/>
            <person name="Dong Z."/>
            <person name="Zhang K."/>
            <person name="Zhang X."/>
            <person name="Luo M.C."/>
            <person name="Dvorak J."/>
            <person name="Tong Y."/>
            <person name="Wang J."/>
            <person name="Yang H."/>
            <person name="Li Z."/>
            <person name="Wang D."/>
            <person name="Zhang A."/>
            <person name="Wang J."/>
        </authorList>
    </citation>
    <scope>NUCLEOTIDE SEQUENCE</scope>
</reference>
<evidence type="ECO:0000313" key="2">
    <source>
        <dbReference type="EMBL" id="EMS47643.1"/>
    </source>
</evidence>
<accession>M7YBT6</accession>
<dbReference type="PANTHER" id="PTHR31264:SF34">
    <property type="entry name" value="F-BOX DOMAIN-CONTAINING PROTEIN"/>
    <property type="match status" value="1"/>
</dbReference>
<proteinExistence type="predicted"/>
<gene>
    <name evidence="2" type="ORF">TRIUR3_02722</name>
</gene>
<dbReference type="EMBL" id="KD258228">
    <property type="protein sequence ID" value="EMS47643.1"/>
    <property type="molecule type" value="Genomic_DNA"/>
</dbReference>
<dbReference type="AlphaFoldDB" id="M7YBT6"/>
<evidence type="ECO:0000256" key="1">
    <source>
        <dbReference type="SAM" id="MobiDB-lite"/>
    </source>
</evidence>
<feature type="region of interest" description="Disordered" evidence="1">
    <location>
        <begin position="1"/>
        <end position="34"/>
    </location>
</feature>
<dbReference type="Gene3D" id="3.80.10.10">
    <property type="entry name" value="Ribonuclease Inhibitor"/>
    <property type="match status" value="1"/>
</dbReference>